<dbReference type="Proteomes" id="UP000289323">
    <property type="component" value="Unassembled WGS sequence"/>
</dbReference>
<reference evidence="1 2" key="1">
    <citation type="submission" date="2018-04" db="EMBL/GenBank/DDBJ databases">
        <authorList>
            <person name="Huttner S."/>
            <person name="Dainat J."/>
        </authorList>
    </citation>
    <scope>NUCLEOTIDE SEQUENCE [LARGE SCALE GENOMIC DNA]</scope>
</reference>
<accession>A0A3S4D997</accession>
<sequence length="16" mass="1900">MATVEKESHKARRSNR</sequence>
<proteinExistence type="predicted"/>
<dbReference type="EMBL" id="OUUZ01000016">
    <property type="protein sequence ID" value="SPQ26259.1"/>
    <property type="molecule type" value="Genomic_DNA"/>
</dbReference>
<name>A0A3S4D997_9PEZI</name>
<gene>
    <name evidence="1" type="ORF">TT172_LOCUS8678</name>
</gene>
<organism evidence="1 2">
    <name type="scientific">Thermothielavioides terrestris</name>
    <dbReference type="NCBI Taxonomy" id="2587410"/>
    <lineage>
        <taxon>Eukaryota</taxon>
        <taxon>Fungi</taxon>
        <taxon>Dikarya</taxon>
        <taxon>Ascomycota</taxon>
        <taxon>Pezizomycotina</taxon>
        <taxon>Sordariomycetes</taxon>
        <taxon>Sordariomycetidae</taxon>
        <taxon>Sordariales</taxon>
        <taxon>Chaetomiaceae</taxon>
        <taxon>Thermothielavioides</taxon>
    </lineage>
</organism>
<protein>
    <submittedName>
        <fullName evidence="1">1a6cbef5-7fe5-4088-8c5b-98297a7ab856</fullName>
    </submittedName>
</protein>
<dbReference type="AlphaFoldDB" id="A0A3S4D997"/>
<evidence type="ECO:0000313" key="2">
    <source>
        <dbReference type="Proteomes" id="UP000289323"/>
    </source>
</evidence>
<evidence type="ECO:0000313" key="1">
    <source>
        <dbReference type="EMBL" id="SPQ26259.1"/>
    </source>
</evidence>